<dbReference type="Gene3D" id="2.160.20.110">
    <property type="match status" value="1"/>
</dbReference>
<dbReference type="Pfam" id="PF02368">
    <property type="entry name" value="Big_2"/>
    <property type="match status" value="3"/>
</dbReference>
<organism evidence="3 4">
    <name type="scientific">Harryflintia acetispora</name>
    <dbReference type="NCBI Taxonomy" id="1849041"/>
    <lineage>
        <taxon>Bacteria</taxon>
        <taxon>Bacillati</taxon>
        <taxon>Bacillota</taxon>
        <taxon>Clostridia</taxon>
        <taxon>Eubacteriales</taxon>
        <taxon>Oscillospiraceae</taxon>
        <taxon>Harryflintia</taxon>
    </lineage>
</organism>
<dbReference type="RefSeq" id="WP_132084503.1">
    <property type="nucleotide sequence ID" value="NZ_SLUK01000005.1"/>
</dbReference>
<feature type="domain" description="BIG2" evidence="2">
    <location>
        <begin position="436"/>
        <end position="518"/>
    </location>
</feature>
<evidence type="ECO:0000313" key="3">
    <source>
        <dbReference type="EMBL" id="TCL43524.1"/>
    </source>
</evidence>
<feature type="chain" id="PRO_5040797959" evidence="1">
    <location>
        <begin position="28"/>
        <end position="931"/>
    </location>
</feature>
<reference evidence="3 4" key="1">
    <citation type="submission" date="2019-03" db="EMBL/GenBank/DDBJ databases">
        <title>Genomic Encyclopedia of Type Strains, Phase IV (KMG-IV): sequencing the most valuable type-strain genomes for metagenomic binning, comparative biology and taxonomic classification.</title>
        <authorList>
            <person name="Goeker M."/>
        </authorList>
    </citation>
    <scope>NUCLEOTIDE SEQUENCE [LARGE SCALE GENOMIC DNA]</scope>
    <source>
        <strain evidence="3 4">DSM 100433</strain>
    </source>
</reference>
<dbReference type="InterPro" id="IPR003343">
    <property type="entry name" value="Big_2"/>
</dbReference>
<dbReference type="AlphaFoldDB" id="A0A9X8UJQ2"/>
<sequence length="931" mass="93623">MRIPSRRSAAAIFAILFSLSLASPALAATVGESGGVSGGAEIEYEPAPVPGGRTARAALFSAGAETEAITVKLGNNDPDLITGFTVAAAPAGGGEALYGVRQGAGWDYRIPFSAPPQEDTDFTITVTSQGSAPGFHAAGVKETVMTYNAIKSLTIKSGDTDATGKTLYLQTNNAQGRQSVQLTASKNGSTSSTGPTGHPYMKANGYAEQVLWTSSNEAVASVDSTGLITAHTGGTATVTASVYGGRVKATCTVNVSAVTGVSLSHTAYTLFTGGTAAETQLTLTAALTGGVSSDELEWTNSNPGAAAMTVAADGRSATIDASGRTAGSTTITAHIKGAPDTAQYKASCTVTVVTIGSVSVSPGNYTIYTLAEPRTVQLAATVTPNAAPVWSSSNLSAATVNETGLVTAVAPGSAIVTASVGGKSASCAVTVKDRIAVTSVTVSGNNNLVRTSDNLSPTSQLSATTDPPNVTFPAVTWAKTGGSANINISASGLVTATAAGSATFTATADGVTSAPYTVTVTDQKVTGITVAQKSVDKGGTVQMSATVSPSNAVNKNVTWSLASGNVATVNASGLVTGGVGSNGTVTVKATAADGSDKSGSATVTVNGCAHALSAGGYGSGAGTSGSPWKVGTEAQLRHIDQHNTGKSFLQENDITLAQTGGATSKLSGAVYDGNGYYIKNLSVNETGNGGLFGWLDNSTVQNVGVTTTNWITGYNVGGIAGACDGATIQNCFVEAKIMSCDHVAPAYPSTGGIAGGLMNSTVTNCYFAGTIQNTSLGSGTSPDLRLIGGIVPYARGSDNKQCIITNTYNMADLNYGSSIWPSLIGAITGDSSFWVGSNCYSGLVYSANNYWLSTALHAPTYGIGAWYGAFGQTTVNPGPSNAGCAALTSFSSLPPGLGSDWEMGTVLFQRSTGSSSRVSALVLKIFTQKHP</sequence>
<protein>
    <submittedName>
        <fullName evidence="3">Ig-like protein group 2</fullName>
    </submittedName>
</protein>
<dbReference type="Gene3D" id="2.60.40.1080">
    <property type="match status" value="5"/>
</dbReference>
<feature type="signal peptide" evidence="1">
    <location>
        <begin position="1"/>
        <end position="27"/>
    </location>
</feature>
<dbReference type="Proteomes" id="UP000294682">
    <property type="component" value="Unassembled WGS sequence"/>
</dbReference>
<dbReference type="InterPro" id="IPR008964">
    <property type="entry name" value="Invasin/intimin_cell_adhesion"/>
</dbReference>
<dbReference type="SUPFAM" id="SSF49373">
    <property type="entry name" value="Invasin/intimin cell-adhesion fragments"/>
    <property type="match status" value="3"/>
</dbReference>
<dbReference type="SMART" id="SM00635">
    <property type="entry name" value="BID_2"/>
    <property type="match status" value="5"/>
</dbReference>
<feature type="domain" description="BIG2" evidence="2">
    <location>
        <begin position="161"/>
        <end position="252"/>
    </location>
</feature>
<evidence type="ECO:0000256" key="1">
    <source>
        <dbReference type="SAM" id="SignalP"/>
    </source>
</evidence>
<feature type="domain" description="BIG2" evidence="2">
    <location>
        <begin position="524"/>
        <end position="601"/>
    </location>
</feature>
<name>A0A9X8UJQ2_9FIRM</name>
<feature type="domain" description="BIG2" evidence="2">
    <location>
        <begin position="354"/>
        <end position="430"/>
    </location>
</feature>
<feature type="domain" description="BIG2" evidence="2">
    <location>
        <begin position="257"/>
        <end position="345"/>
    </location>
</feature>
<gene>
    <name evidence="3" type="ORF">EDD78_105156</name>
</gene>
<keyword evidence="1" id="KW-0732">Signal</keyword>
<evidence type="ECO:0000313" key="4">
    <source>
        <dbReference type="Proteomes" id="UP000294682"/>
    </source>
</evidence>
<evidence type="ECO:0000259" key="2">
    <source>
        <dbReference type="SMART" id="SM00635"/>
    </source>
</evidence>
<proteinExistence type="predicted"/>
<comment type="caution">
    <text evidence="3">The sequence shown here is derived from an EMBL/GenBank/DDBJ whole genome shotgun (WGS) entry which is preliminary data.</text>
</comment>
<dbReference type="EMBL" id="SLUK01000005">
    <property type="protein sequence ID" value="TCL43524.1"/>
    <property type="molecule type" value="Genomic_DNA"/>
</dbReference>
<keyword evidence="4" id="KW-1185">Reference proteome</keyword>
<accession>A0A9X8UJQ2</accession>